<dbReference type="InterPro" id="IPR019250">
    <property type="entry name" value="DUF2227_metal-bd"/>
</dbReference>
<dbReference type="KEGG" id="syw:SYNW2417"/>
<keyword evidence="3" id="KW-1185">Reference proteome</keyword>
<accession>Q7U3L4</accession>
<keyword evidence="1" id="KW-0812">Transmembrane</keyword>
<evidence type="ECO:0008006" key="4">
    <source>
        <dbReference type="Google" id="ProtNLM"/>
    </source>
</evidence>
<evidence type="ECO:0000313" key="3">
    <source>
        <dbReference type="Proteomes" id="UP000001422"/>
    </source>
</evidence>
<evidence type="ECO:0000256" key="1">
    <source>
        <dbReference type="SAM" id="Phobius"/>
    </source>
</evidence>
<dbReference type="STRING" id="84588.SYNW2417"/>
<keyword evidence="1" id="KW-1133">Transmembrane helix</keyword>
<evidence type="ECO:0000313" key="2">
    <source>
        <dbReference type="EMBL" id="CAE08932.1"/>
    </source>
</evidence>
<feature type="transmembrane region" description="Helical" evidence="1">
    <location>
        <begin position="84"/>
        <end position="107"/>
    </location>
</feature>
<sequence length="164" mass="18102">MASGRAHDRATLIGGAPIGMAAAVLWGADAGFIAAAGCLIGGLWLSPDLDTHSNALRRWGPLRGLWWPYRRLIPHRSLWSHGPLIGTALRLMLLLGWWVVLSLLIGWPTNAGLPQLVSWLKQQPQQAIALGIGLEASAWLHLILDGDPWPVEWSPRRLGQRRRR</sequence>
<dbReference type="HOGENOM" id="CLU_111923_0_0_3"/>
<organism evidence="2 3">
    <name type="scientific">Parasynechococcus marenigrum (strain WH8102)</name>
    <dbReference type="NCBI Taxonomy" id="84588"/>
    <lineage>
        <taxon>Bacteria</taxon>
        <taxon>Bacillati</taxon>
        <taxon>Cyanobacteriota</taxon>
        <taxon>Cyanophyceae</taxon>
        <taxon>Synechococcales</taxon>
        <taxon>Prochlorococcaceae</taxon>
        <taxon>Parasynechococcus</taxon>
        <taxon>Parasynechococcus marenigrum</taxon>
    </lineage>
</organism>
<name>Q7U3L4_PARMW</name>
<dbReference type="RefSeq" id="WP_011129270.1">
    <property type="nucleotide sequence ID" value="NC_005070.1"/>
</dbReference>
<keyword evidence="1" id="KW-0472">Membrane</keyword>
<dbReference type="PANTHER" id="PTHR39085:SF1">
    <property type="entry name" value="SLL0924 PROTEIN"/>
    <property type="match status" value="1"/>
</dbReference>
<gene>
    <name evidence="2" type="ordered locus">SYNW2417</name>
</gene>
<dbReference type="Pfam" id="PF09988">
    <property type="entry name" value="DUF2227"/>
    <property type="match status" value="1"/>
</dbReference>
<dbReference type="Proteomes" id="UP000001422">
    <property type="component" value="Chromosome"/>
</dbReference>
<protein>
    <recommendedName>
        <fullName evidence="4">Metal-binding protein</fullName>
    </recommendedName>
</protein>
<reference evidence="2 3" key="1">
    <citation type="journal article" date="2003" name="Nature">
        <title>The genome of a motile marine Synechococcus.</title>
        <authorList>
            <person name="Palenik B."/>
            <person name="Brahamsha B."/>
            <person name="Larimer F."/>
            <person name="Land M."/>
            <person name="Hauser L."/>
            <person name="Chain P."/>
            <person name="Lamerdin J."/>
            <person name="Regala W."/>
            <person name="Allen E.A."/>
            <person name="McCarren J."/>
            <person name="Paulsen I."/>
            <person name="Dufresne A."/>
            <person name="Partensky F."/>
            <person name="Webb E."/>
            <person name="Waterbury J."/>
        </authorList>
    </citation>
    <scope>NUCLEOTIDE SEQUENCE [LARGE SCALE GENOMIC DNA]</scope>
    <source>
        <strain evidence="2 3">WH8102</strain>
    </source>
</reference>
<dbReference type="PANTHER" id="PTHR39085">
    <property type="entry name" value="SLL0924 PROTEIN"/>
    <property type="match status" value="1"/>
</dbReference>
<dbReference type="eggNOG" id="COG2389">
    <property type="taxonomic scope" value="Bacteria"/>
</dbReference>
<dbReference type="EMBL" id="BX569695">
    <property type="protein sequence ID" value="CAE08932.1"/>
    <property type="molecule type" value="Genomic_DNA"/>
</dbReference>
<proteinExistence type="predicted"/>
<feature type="transmembrane region" description="Helical" evidence="1">
    <location>
        <begin position="12"/>
        <end position="45"/>
    </location>
</feature>
<dbReference type="AlphaFoldDB" id="Q7U3L4"/>